<organism evidence="1 2">
    <name type="scientific">Eumeta variegata</name>
    <name type="common">Bagworm moth</name>
    <name type="synonym">Eumeta japonica</name>
    <dbReference type="NCBI Taxonomy" id="151549"/>
    <lineage>
        <taxon>Eukaryota</taxon>
        <taxon>Metazoa</taxon>
        <taxon>Ecdysozoa</taxon>
        <taxon>Arthropoda</taxon>
        <taxon>Hexapoda</taxon>
        <taxon>Insecta</taxon>
        <taxon>Pterygota</taxon>
        <taxon>Neoptera</taxon>
        <taxon>Endopterygota</taxon>
        <taxon>Lepidoptera</taxon>
        <taxon>Glossata</taxon>
        <taxon>Ditrysia</taxon>
        <taxon>Tineoidea</taxon>
        <taxon>Psychidae</taxon>
        <taxon>Oiketicinae</taxon>
        <taxon>Eumeta</taxon>
    </lineage>
</organism>
<evidence type="ECO:0000313" key="2">
    <source>
        <dbReference type="Proteomes" id="UP000299102"/>
    </source>
</evidence>
<comment type="caution">
    <text evidence="1">The sequence shown here is derived from an EMBL/GenBank/DDBJ whole genome shotgun (WGS) entry which is preliminary data.</text>
</comment>
<reference evidence="1 2" key="1">
    <citation type="journal article" date="2019" name="Commun. Biol.">
        <title>The bagworm genome reveals a unique fibroin gene that provides high tensile strength.</title>
        <authorList>
            <person name="Kono N."/>
            <person name="Nakamura H."/>
            <person name="Ohtoshi R."/>
            <person name="Tomita M."/>
            <person name="Numata K."/>
            <person name="Arakawa K."/>
        </authorList>
    </citation>
    <scope>NUCLEOTIDE SEQUENCE [LARGE SCALE GENOMIC DNA]</scope>
</reference>
<protein>
    <submittedName>
        <fullName evidence="1">Uncharacterized protein</fullName>
    </submittedName>
</protein>
<gene>
    <name evidence="1" type="ORF">EVAR_32547_1</name>
</gene>
<dbReference type="AlphaFoldDB" id="A0A4C1VTF0"/>
<sequence>MKLYPLLLSITGLRSSNECINLTICVRTSFYGDDRRQHQCGVAHDRGWLAYTIRRADKSDLPADLNKLRHRYESTPTSQHAILNLFPKIKGELRGKQFKHAEEAVAAYEKTVEATYK</sequence>
<name>A0A4C1VTF0_EUMVA</name>
<proteinExistence type="predicted"/>
<evidence type="ECO:0000313" key="1">
    <source>
        <dbReference type="EMBL" id="GBP41094.1"/>
    </source>
</evidence>
<accession>A0A4C1VTF0</accession>
<keyword evidence="2" id="KW-1185">Reference proteome</keyword>
<dbReference type="Proteomes" id="UP000299102">
    <property type="component" value="Unassembled WGS sequence"/>
</dbReference>
<dbReference type="EMBL" id="BGZK01000393">
    <property type="protein sequence ID" value="GBP41094.1"/>
    <property type="molecule type" value="Genomic_DNA"/>
</dbReference>